<protein>
    <submittedName>
        <fullName evidence="4">Alpha-2-macroglobulin domain protein</fullName>
    </submittedName>
</protein>
<keyword evidence="2" id="KW-0175">Coiled coil</keyword>
<proteinExistence type="inferred from homology"/>
<feature type="coiled-coil region" evidence="2">
    <location>
        <begin position="1511"/>
        <end position="1538"/>
    </location>
</feature>
<evidence type="ECO:0000259" key="3">
    <source>
        <dbReference type="SMART" id="SM01360"/>
    </source>
</evidence>
<accession>F0R541</accession>
<evidence type="ECO:0000256" key="1">
    <source>
        <dbReference type="ARBA" id="ARBA00010556"/>
    </source>
</evidence>
<name>F0R541_PHOSB</name>
<organism evidence="4 5">
    <name type="scientific">Phocaeicola salanitronis (strain DSM 18170 / JCM 13657 / CCUG 60908 / BL78)</name>
    <name type="common">Bacteroides salanitronis</name>
    <dbReference type="NCBI Taxonomy" id="667015"/>
    <lineage>
        <taxon>Bacteria</taxon>
        <taxon>Pseudomonadati</taxon>
        <taxon>Bacteroidota</taxon>
        <taxon>Bacteroidia</taxon>
        <taxon>Bacteroidales</taxon>
        <taxon>Bacteroidaceae</taxon>
        <taxon>Phocaeicola</taxon>
    </lineage>
</organism>
<dbReference type="PANTHER" id="PTHR40094">
    <property type="entry name" value="ALPHA-2-MACROGLOBULIN HOMOLOG"/>
    <property type="match status" value="1"/>
</dbReference>
<feature type="domain" description="Alpha-2-macroglobulin" evidence="3">
    <location>
        <begin position="1148"/>
        <end position="1238"/>
    </location>
</feature>
<dbReference type="Proteomes" id="UP000007486">
    <property type="component" value="Chromosome"/>
</dbReference>
<gene>
    <name evidence="4" type="ordered locus">Bacsa_3269</name>
</gene>
<dbReference type="InterPro" id="IPR008930">
    <property type="entry name" value="Terpenoid_cyclase/PrenylTrfase"/>
</dbReference>
<dbReference type="eggNOG" id="COG2373">
    <property type="taxonomic scope" value="Bacteria"/>
</dbReference>
<dbReference type="Pfam" id="PF00207">
    <property type="entry name" value="A2M"/>
    <property type="match status" value="1"/>
</dbReference>
<sequence>MDMKTKQRLPWLMMMFIGLFPLLGVAQSYDQLWKEVEMYQKKDLPKSVIATTGKIYAKAKAERNLPQLMKAHLVRASQQVSLTPDSAEVEYAALRQWAEEEKDTVGRAVLHSIVGSWMMANEPDSMEAAIAYFRASVAPKEVLGRTSAKEFRPMTESGKQSERYFGDNMLDLLTRTAIQQMSTLYSPAHLPKAKACMELYDGLIDYYKQAQNREAALLTEVAKLWFQKRRMDNFKPYRLTDDELIARLHGLIDTYAGQPACADAYVKLVVAYRDANRLKEAVEMAREGLAKYSKGEWAKDLQGQIDYITRPMLNVDIPFLYPNYETDANVTYANIEGVTLELYRLNLAPTAAQLQFREETDRDALLKQYGTKVSTRFYALRATEDYQRRDTVLRYTLPGEGIYMLKQIPKGAEKGIASAVMFVSPYQAIELPVQGRQHEFIAVDRLTGRPVPGAEIVTYQLNIYDAKAGYALWNVHRTDAQGRTAFEVPKRTGAYYNVRTPGHDFMAITRLSAIDSVVGVASEGWKKQADLFTDRSLYRPGQTVHVSGVVYEQEGDSTRAASYAKDKLRLYRGSQNVGEADVWTDEFGVFSHEFALPDNLLPGQYYLSGYDRSVVIQVDEYKRPTFEVRFDPYKEAYTMGDSVRVSAEAKTYAGAPVRNARVKYRIVRTEMSWFRWQGATEELLSGETQTDADGKFYICARLTEPDYEAEHTYYIYKVSADVTDGAGETRQGELALPAGEQTLGLQLKGLNANVMREKQERIQVQAMNLNGQPVQVEVAYKVYALDKEGKKGALRYEGKAESMQSFVPSGVWALPSGRYRMEVSAQDEKGRPCTAEQDFVLFSKTDRTSPVEETAWFYQDGDSFGSQEPPTFYIGTNEEGVCLFIDVYDGQRRIESRQVTLDKELKAFSFPYREAYGDAVTVAFTFMRKGNLYTNQSLLTRPVPDKRLMMKWETFRDRLQPGGQETWTLHIARPSGMPAEANLMATLYDASLDVLRKHDWRFGLSFPRRAMYVRADFASAFQRVRMYGDFPITYPGEGFDLLYGDYSRLYTTWLGGFRRGFTFLSRANAVQEEMMEVMPLSALEGADIADLREVRYDATAAPAPAFQMKKGDVGGGEIQISIADVKSGSSAGAEQVPMPALRENFAETAFFYPNLRTDSLGNVSISFTVPDALTQWRFLGFAHTRAMDYGLLVDTVQTSKPFMVQPNLPRFIRRGDRAVIAASLVNLSMETVSGIARIEWSDPVTGKVVAHDKQSFSVSEGETGTVHFTFEVPETYDVLVCKIVAEAGEYSDGEQHYLPILTDKQWMTETVPVQLDGTETKSVAAEELFNKRSKTATEKRLTVEMTANPDWYAVQALPVIGNPSEEDALSWASAYYANALAAHIVRSNPRIEEVFRTWKAEGAGKETLLSNLERNQDLKNLLLAETPWVAEATDEAEQKRRIALLFDLNTMSNRQQTAIGKLEALQLPDGSWSWYKGMTGSRYITTQIVEMLARLQAMQVKLDQGVGNMYVRAVDYLKKEAQQEYEQMKRREAENELTVWPDGQIVHYLYICAIDKLAANHADGQVNDYFIAKLENRSADYSICEKAMIALVMQGAGKSGQASELVQSIKEYLVGTEEMGLYFDTPKAAYSWRSYKIPAQVAAMEAIYRIAPDTSMLNGMKQWLLKQKQVQAWESSVSTADAVYAFLCMGSDTLGEGGSMEATVGKTTWQTPQDALGYARKTFTGTDAEADDIRISRTGEGLGWGAVYAQYLEDMDKVLPSKGTGLQIERTLYRDGKALSRNAELHVGDKVTVRLTVSADRDMDFVQVKDERAACMEPEQQLSGYSWSGGIGYYLVSRDASTSFFIDRMQKGTYQLEYTVYIDRAGTYQAGSATVQSAYAPEYSGYTAGETLTVK</sequence>
<dbReference type="KEGG" id="bsa:Bacsa_3269"/>
<evidence type="ECO:0000313" key="4">
    <source>
        <dbReference type="EMBL" id="ADY37795.1"/>
    </source>
</evidence>
<dbReference type="Gene3D" id="1.50.10.20">
    <property type="match status" value="1"/>
</dbReference>
<dbReference type="InterPro" id="IPR041246">
    <property type="entry name" value="Bact_MG10"/>
</dbReference>
<reference evidence="4 5" key="1">
    <citation type="journal article" date="2011" name="Stand. Genomic Sci.">
        <title>Complete genome sequence of Bacteroides salanitronis type strain (BL78).</title>
        <authorList>
            <person name="Gronow S."/>
            <person name="Held B."/>
            <person name="Lucas S."/>
            <person name="Lapidus A."/>
            <person name="Del Rio T.G."/>
            <person name="Nolan M."/>
            <person name="Tice H."/>
            <person name="Deshpande S."/>
            <person name="Cheng J.F."/>
            <person name="Pitluck S."/>
            <person name="Liolios K."/>
            <person name="Pagani I."/>
            <person name="Ivanova N."/>
            <person name="Mavromatis K."/>
            <person name="Pati A."/>
            <person name="Tapia R."/>
            <person name="Han C."/>
            <person name="Goodwin L."/>
            <person name="Chen A."/>
            <person name="Palaniappan K."/>
            <person name="Land M."/>
            <person name="Hauser L."/>
            <person name="Chang Y.J."/>
            <person name="Jeffries C.D."/>
            <person name="Brambilla E.M."/>
            <person name="Rohde M."/>
            <person name="Goker M."/>
            <person name="Detter J.C."/>
            <person name="Woyke T."/>
            <person name="Bristow J."/>
            <person name="Markowitz V."/>
            <person name="Hugenholtz P."/>
            <person name="Kyrpides N.C."/>
            <person name="Klenk H.P."/>
            <person name="Eisen J.A."/>
        </authorList>
    </citation>
    <scope>NUCLEOTIDE SEQUENCE [LARGE SCALE GENOMIC DNA]</scope>
    <source>
        <strain evidence="4 5">DSM 18170</strain>
    </source>
</reference>
<dbReference type="Gene3D" id="2.60.40.1930">
    <property type="match status" value="1"/>
</dbReference>
<dbReference type="HOGENOM" id="CLU_001849_0_0_10"/>
<comment type="similarity">
    <text evidence="1">Belongs to the protease inhibitor I39 (alpha-2-macroglobulin) family. Bacterial alpha-2-macroglobulin subfamily.</text>
</comment>
<dbReference type="InterPro" id="IPR002890">
    <property type="entry name" value="MG2"/>
</dbReference>
<evidence type="ECO:0000313" key="5">
    <source>
        <dbReference type="Proteomes" id="UP000007486"/>
    </source>
</evidence>
<keyword evidence="5" id="KW-1185">Reference proteome</keyword>
<dbReference type="PANTHER" id="PTHR40094:SF1">
    <property type="entry name" value="UBIQUITIN DOMAIN-CONTAINING PROTEIN"/>
    <property type="match status" value="1"/>
</dbReference>
<dbReference type="InterPro" id="IPR051802">
    <property type="entry name" value="YfhM-like"/>
</dbReference>
<dbReference type="Gene3D" id="2.20.130.20">
    <property type="match status" value="1"/>
</dbReference>
<dbReference type="Pfam" id="PF01835">
    <property type="entry name" value="MG2"/>
    <property type="match status" value="1"/>
</dbReference>
<dbReference type="Pfam" id="PF17973">
    <property type="entry name" value="bMG10"/>
    <property type="match status" value="1"/>
</dbReference>
<dbReference type="SMART" id="SM01360">
    <property type="entry name" value="A2M"/>
    <property type="match status" value="1"/>
</dbReference>
<dbReference type="InterPro" id="IPR001599">
    <property type="entry name" value="Macroglobln_a2"/>
</dbReference>
<dbReference type="GO" id="GO:0004866">
    <property type="term" value="F:endopeptidase inhibitor activity"/>
    <property type="evidence" value="ECO:0007669"/>
    <property type="project" value="InterPro"/>
</dbReference>
<dbReference type="EMBL" id="CP002530">
    <property type="protein sequence ID" value="ADY37795.1"/>
    <property type="molecule type" value="Genomic_DNA"/>
</dbReference>
<dbReference type="STRING" id="667015.Bacsa_3269"/>
<evidence type="ECO:0000256" key="2">
    <source>
        <dbReference type="SAM" id="Coils"/>
    </source>
</evidence>
<dbReference type="SUPFAM" id="SSF48239">
    <property type="entry name" value="Terpenoid cyclases/Protein prenyltransferases"/>
    <property type="match status" value="1"/>
</dbReference>